<proteinExistence type="predicted"/>
<dbReference type="SUPFAM" id="SSF109604">
    <property type="entry name" value="HD-domain/PDEase-like"/>
    <property type="match status" value="1"/>
</dbReference>
<protein>
    <submittedName>
        <fullName evidence="2">Metal-dependent HD superfamily phosphatase/phosphodiesterase</fullName>
    </submittedName>
</protein>
<gene>
    <name evidence="2" type="ORF">M2350_001268</name>
</gene>
<organism evidence="2 3">
    <name type="scientific">Candidatus Fervidibacter sacchari</name>
    <dbReference type="NCBI Taxonomy" id="1448929"/>
    <lineage>
        <taxon>Bacteria</taxon>
        <taxon>Candidatus Fervidibacterota</taxon>
        <taxon>Candidatus Fervidibacter</taxon>
    </lineage>
</organism>
<comment type="caution">
    <text evidence="2">The sequence shown here is derived from an EMBL/GenBank/DDBJ whole genome shotgun (WGS) entry which is preliminary data.</text>
</comment>
<reference evidence="2 3" key="1">
    <citation type="submission" date="2022-08" db="EMBL/GenBank/DDBJ databases">
        <title>Bacterial and archaeal communities from various locations to study Microbial Dark Matter (Phase II).</title>
        <authorList>
            <person name="Stepanauskas R."/>
        </authorList>
    </citation>
    <scope>NUCLEOTIDE SEQUENCE [LARGE SCALE GENOMIC DNA]</scope>
    <source>
        <strain evidence="2 3">PD1</strain>
    </source>
</reference>
<dbReference type="InterPro" id="IPR003607">
    <property type="entry name" value="HD/PDEase_dom"/>
</dbReference>
<name>A0ABT2EPP1_9BACT</name>
<dbReference type="RefSeq" id="WP_020250093.1">
    <property type="nucleotide sequence ID" value="NZ_CP130454.1"/>
</dbReference>
<dbReference type="InterPro" id="IPR006674">
    <property type="entry name" value="HD_domain"/>
</dbReference>
<dbReference type="PROSITE" id="PS51831">
    <property type="entry name" value="HD"/>
    <property type="match status" value="1"/>
</dbReference>
<feature type="domain" description="HD" evidence="1">
    <location>
        <begin position="39"/>
        <end position="142"/>
    </location>
</feature>
<evidence type="ECO:0000259" key="1">
    <source>
        <dbReference type="PROSITE" id="PS51831"/>
    </source>
</evidence>
<dbReference type="Pfam" id="PF01966">
    <property type="entry name" value="HD"/>
    <property type="match status" value="1"/>
</dbReference>
<accession>A0ABT2EPP1</accession>
<dbReference type="SMART" id="SM00471">
    <property type="entry name" value="HDc"/>
    <property type="match status" value="1"/>
</dbReference>
<dbReference type="EMBL" id="JANUCP010000002">
    <property type="protein sequence ID" value="MCS3918868.1"/>
    <property type="molecule type" value="Genomic_DNA"/>
</dbReference>
<evidence type="ECO:0000313" key="2">
    <source>
        <dbReference type="EMBL" id="MCS3918868.1"/>
    </source>
</evidence>
<dbReference type="CDD" id="cd00077">
    <property type="entry name" value="HDc"/>
    <property type="match status" value="1"/>
</dbReference>
<sequence length="226" mass="25108">MVAEPKVITLEDVKANEKVQTFIRLSDEQMEAIGYTEHGFRHVSLVAHNARRILQDLGFNDRQPELAAIAGYLHDVGNMISRIMHSKTGAMIAMQVLMEMGMPPDEAGIVAAAIGNHDEQEGGSIISPVTAAVVIADKADVHRSRVRNPNMAAFDIHDRINYAAQHANLFVDPNEHAITLDLTIDTSIGSVFEYFEIFMSRMLFSRKAAEFLGCRYKLVINGVRML</sequence>
<evidence type="ECO:0000313" key="3">
    <source>
        <dbReference type="Proteomes" id="UP001204798"/>
    </source>
</evidence>
<dbReference type="Proteomes" id="UP001204798">
    <property type="component" value="Unassembled WGS sequence"/>
</dbReference>
<dbReference type="Gene3D" id="1.10.3210.10">
    <property type="entry name" value="Hypothetical protein af1432"/>
    <property type="match status" value="1"/>
</dbReference>
<keyword evidence="3" id="KW-1185">Reference proteome</keyword>